<evidence type="ECO:0000313" key="3">
    <source>
        <dbReference type="RefSeq" id="XP_019626735.1"/>
    </source>
</evidence>
<protein>
    <submittedName>
        <fullName evidence="3">Cell wall protein DAN4-like</fullName>
    </submittedName>
</protein>
<dbReference type="RefSeq" id="XP_019626735.1">
    <property type="nucleotide sequence ID" value="XM_019771176.1"/>
</dbReference>
<evidence type="ECO:0000313" key="2">
    <source>
        <dbReference type="Proteomes" id="UP000515135"/>
    </source>
</evidence>
<reference evidence="3" key="1">
    <citation type="submission" date="2025-08" db="UniProtKB">
        <authorList>
            <consortium name="RefSeq"/>
        </authorList>
    </citation>
    <scope>IDENTIFICATION</scope>
    <source>
        <tissue evidence="3">Gonad</tissue>
    </source>
</reference>
<proteinExistence type="predicted"/>
<dbReference type="AlphaFoldDB" id="A0A6P4YC68"/>
<feature type="compositionally biased region" description="Basic and acidic residues" evidence="1">
    <location>
        <begin position="81"/>
        <end position="92"/>
    </location>
</feature>
<dbReference type="GeneID" id="109471819"/>
<feature type="region of interest" description="Disordered" evidence="1">
    <location>
        <begin position="221"/>
        <end position="258"/>
    </location>
</feature>
<gene>
    <name evidence="3" type="primary">LOC109471819</name>
</gene>
<dbReference type="OrthoDB" id="10068099at2759"/>
<evidence type="ECO:0000256" key="1">
    <source>
        <dbReference type="SAM" id="MobiDB-lite"/>
    </source>
</evidence>
<feature type="compositionally biased region" description="Low complexity" evidence="1">
    <location>
        <begin position="45"/>
        <end position="70"/>
    </location>
</feature>
<dbReference type="KEGG" id="bbel:109471819"/>
<feature type="region of interest" description="Disordered" evidence="1">
    <location>
        <begin position="38"/>
        <end position="112"/>
    </location>
</feature>
<accession>A0A6P4YC68</accession>
<sequence>MSLLLCGVSDCACQAQGLRTDASDGEHTDMVTLVPVTSHDVTSASPTSDHVTNTTTTSSDVTCTSSSVETTSDHVTSVETTSDHVTSKDTTSDHVTSVARTSDHVTSKATTSDHVTTVATASTHVTSVATASTHVTTSATTSTHVTSKSTASSHVTAVATTSGHVTPAAAVVQSSVVTSPAAVAAPGGTHQLYQVVPVVQNGVPCRLLVPLNMLPPGAKVVTKTRPQPTGKDGKPPGTVGSPGTAVAMSSASGPTGAVQKVIAVPPTVAAGSRPGQ</sequence>
<organism evidence="2 3">
    <name type="scientific">Branchiostoma belcheri</name>
    <name type="common">Amphioxus</name>
    <dbReference type="NCBI Taxonomy" id="7741"/>
    <lineage>
        <taxon>Eukaryota</taxon>
        <taxon>Metazoa</taxon>
        <taxon>Chordata</taxon>
        <taxon>Cephalochordata</taxon>
        <taxon>Leptocardii</taxon>
        <taxon>Amphioxiformes</taxon>
        <taxon>Branchiostomatidae</taxon>
        <taxon>Branchiostoma</taxon>
    </lineage>
</organism>
<name>A0A6P4YC68_BRABE</name>
<dbReference type="Proteomes" id="UP000515135">
    <property type="component" value="Unplaced"/>
</dbReference>
<keyword evidence="2" id="KW-1185">Reference proteome</keyword>